<dbReference type="EMBL" id="JAUSVX010000002">
    <property type="protein sequence ID" value="MDQ0468650.1"/>
    <property type="molecule type" value="Genomic_DNA"/>
</dbReference>
<name>A0ABU0J307_9HYPH</name>
<evidence type="ECO:0000259" key="2">
    <source>
        <dbReference type="Pfam" id="PF09976"/>
    </source>
</evidence>
<dbReference type="Pfam" id="PF09976">
    <property type="entry name" value="TPR_21"/>
    <property type="match status" value="1"/>
</dbReference>
<dbReference type="Proteomes" id="UP001242480">
    <property type="component" value="Unassembled WGS sequence"/>
</dbReference>
<evidence type="ECO:0000313" key="3">
    <source>
        <dbReference type="EMBL" id="MDQ0468650.1"/>
    </source>
</evidence>
<reference evidence="3 4" key="1">
    <citation type="submission" date="2023-07" db="EMBL/GenBank/DDBJ databases">
        <title>Genomic Encyclopedia of Type Strains, Phase IV (KMG-IV): sequencing the most valuable type-strain genomes for metagenomic binning, comparative biology and taxonomic classification.</title>
        <authorList>
            <person name="Goeker M."/>
        </authorList>
    </citation>
    <scope>NUCLEOTIDE SEQUENCE [LARGE SCALE GENOMIC DNA]</scope>
    <source>
        <strain evidence="3 4">DSM 19619</strain>
    </source>
</reference>
<proteinExistence type="predicted"/>
<dbReference type="RefSeq" id="WP_307270151.1">
    <property type="nucleotide sequence ID" value="NZ_JAUSVX010000002.1"/>
</dbReference>
<sequence length="221" mass="23842">MADIFQEIDEDLRRERLGKLWQKYGKYVIAAAVLIVLAVAGWRGLEWYQRQQAEAAGGRFQDALTLARQGKTEEAEKAFAAVLADAPSGYQILTRFRLAAEAGKRDAAAGAKAYDALAADAGVGPLLQALAKVRAGYLRVDTASYADLAKTIEPLTAPTEPMRHSAREILGLAAWKAKDLASASKWFEAMTADRDVPPTARQRAEVMLQLIAADAPAKAAS</sequence>
<keyword evidence="1" id="KW-0812">Transmembrane</keyword>
<feature type="domain" description="Ancillary SecYEG translocon subunit/Cell division coordinator CpoB TPR" evidence="2">
    <location>
        <begin position="20"/>
        <end position="180"/>
    </location>
</feature>
<evidence type="ECO:0000256" key="1">
    <source>
        <dbReference type="SAM" id="Phobius"/>
    </source>
</evidence>
<feature type="transmembrane region" description="Helical" evidence="1">
    <location>
        <begin position="24"/>
        <end position="42"/>
    </location>
</feature>
<evidence type="ECO:0000313" key="4">
    <source>
        <dbReference type="Proteomes" id="UP001242480"/>
    </source>
</evidence>
<accession>A0ABU0J307</accession>
<keyword evidence="1" id="KW-1133">Transmembrane helix</keyword>
<keyword evidence="1" id="KW-0472">Membrane</keyword>
<organism evidence="3 4">
    <name type="scientific">Labrys wisconsinensis</name>
    <dbReference type="NCBI Taxonomy" id="425677"/>
    <lineage>
        <taxon>Bacteria</taxon>
        <taxon>Pseudomonadati</taxon>
        <taxon>Pseudomonadota</taxon>
        <taxon>Alphaproteobacteria</taxon>
        <taxon>Hyphomicrobiales</taxon>
        <taxon>Xanthobacteraceae</taxon>
        <taxon>Labrys</taxon>
    </lineage>
</organism>
<keyword evidence="4" id="KW-1185">Reference proteome</keyword>
<comment type="caution">
    <text evidence="3">The sequence shown here is derived from an EMBL/GenBank/DDBJ whole genome shotgun (WGS) entry which is preliminary data.</text>
</comment>
<protein>
    <recommendedName>
        <fullName evidence="2">Ancillary SecYEG translocon subunit/Cell division coordinator CpoB TPR domain-containing protein</fullName>
    </recommendedName>
</protein>
<dbReference type="InterPro" id="IPR018704">
    <property type="entry name" value="SecYEG/CpoB_TPR"/>
</dbReference>
<gene>
    <name evidence="3" type="ORF">QO011_001650</name>
</gene>